<feature type="region of interest" description="Disordered" evidence="1">
    <location>
        <begin position="1"/>
        <end position="23"/>
    </location>
</feature>
<evidence type="ECO:0000313" key="3">
    <source>
        <dbReference type="Proteomes" id="UP001558652"/>
    </source>
</evidence>
<organism evidence="2 3">
    <name type="scientific">Ranatra chinensis</name>
    <dbReference type="NCBI Taxonomy" id="642074"/>
    <lineage>
        <taxon>Eukaryota</taxon>
        <taxon>Metazoa</taxon>
        <taxon>Ecdysozoa</taxon>
        <taxon>Arthropoda</taxon>
        <taxon>Hexapoda</taxon>
        <taxon>Insecta</taxon>
        <taxon>Pterygota</taxon>
        <taxon>Neoptera</taxon>
        <taxon>Paraneoptera</taxon>
        <taxon>Hemiptera</taxon>
        <taxon>Heteroptera</taxon>
        <taxon>Panheteroptera</taxon>
        <taxon>Nepomorpha</taxon>
        <taxon>Nepidae</taxon>
        <taxon>Ranatrinae</taxon>
        <taxon>Ranatra</taxon>
    </lineage>
</organism>
<keyword evidence="3" id="KW-1185">Reference proteome</keyword>
<sequence length="270" mass="29439">MGEKQAGSGAPSPLVPTISVTPHSPAGKHYPILEDNLQQLHFIHETIQHMRDLTLHSVTNQEVTRLSASCPSLHDAGSDPDLISSVNSTPTQTLTLNTPAITRSTYSKRGSGEWELCRRHVGAEEESEVSRRRSWAAIEDLSHGKDTCRPGRPRSGNDLCSISLSSMESDMDDPFCESTTNLLGSGEAKARVRQTRTTANSSTHSLNEAELQNDFKKVVSKRDAENRLLHARLNSPLQKSVSTPSIIAVRELANSEPLSIVDSPATNLPM</sequence>
<accession>A0ABD0YFP2</accession>
<evidence type="ECO:0000256" key="1">
    <source>
        <dbReference type="SAM" id="MobiDB-lite"/>
    </source>
</evidence>
<name>A0ABD0YFP2_9HEMI</name>
<evidence type="ECO:0000313" key="2">
    <source>
        <dbReference type="EMBL" id="KAL1110609.1"/>
    </source>
</evidence>
<gene>
    <name evidence="2" type="ORF">AAG570_008137</name>
</gene>
<protein>
    <submittedName>
        <fullName evidence="2">Uncharacterized protein</fullName>
    </submittedName>
</protein>
<dbReference type="EMBL" id="JBFDAA010000022">
    <property type="protein sequence ID" value="KAL1110609.1"/>
    <property type="molecule type" value="Genomic_DNA"/>
</dbReference>
<dbReference type="AlphaFoldDB" id="A0ABD0YFP2"/>
<reference evidence="2 3" key="1">
    <citation type="submission" date="2024-07" db="EMBL/GenBank/DDBJ databases">
        <title>Chromosome-level genome assembly of the water stick insect Ranatra chinensis (Heteroptera: Nepidae).</title>
        <authorList>
            <person name="Liu X."/>
        </authorList>
    </citation>
    <scope>NUCLEOTIDE SEQUENCE [LARGE SCALE GENOMIC DNA]</scope>
    <source>
        <strain evidence="2">Cailab_2021Rc</strain>
        <tissue evidence="2">Muscle</tissue>
    </source>
</reference>
<dbReference type="Proteomes" id="UP001558652">
    <property type="component" value="Unassembled WGS sequence"/>
</dbReference>
<comment type="caution">
    <text evidence="2">The sequence shown here is derived from an EMBL/GenBank/DDBJ whole genome shotgun (WGS) entry which is preliminary data.</text>
</comment>
<proteinExistence type="predicted"/>